<gene>
    <name evidence="1" type="ORF">HPB47_011708</name>
</gene>
<evidence type="ECO:0000313" key="1">
    <source>
        <dbReference type="EMBL" id="KAG0411171.1"/>
    </source>
</evidence>
<accession>A0AC60NVL1</accession>
<proteinExistence type="predicted"/>
<comment type="caution">
    <text evidence="1">The sequence shown here is derived from an EMBL/GenBank/DDBJ whole genome shotgun (WGS) entry which is preliminary data.</text>
</comment>
<protein>
    <submittedName>
        <fullName evidence="1">Uncharacterized protein</fullName>
    </submittedName>
</protein>
<sequence>MLYWLGHLRRTLVPRGLENLTPAAETPLPHYVAVVATQRRVTQELPGVHSQQLPASRTCESLCSAAVSPAHQSRSSQPILAGGSGAGYNRRETDEHWGVATTDSCPNCPFIESNGHALVGCVVARTFWTLVARAFGVRLLAQRRPNPLSSVAPSKAQCFVLNVPAETPIDAIIDAFQHVVGQAGLRYLQHHGGARFIAAVSFMAAAQRLVAQGSQTVRQDKGKMSKPTPRLIHVQVHRVMPVWPRGPFRLFVQDPTVRPMRSIGPRDSRLHGALPLVWPWPCDNRLHQRKSYADVAVRPTIHASLKPARPPRASSPTPTLLFFLGFNYSLVPTQTHLRPQAPRPPRRSLAPPSARKTQPPLSALKTLTSRLRLGTPCDPPAAPALLTSATSGESFTDSASAEDTDMPYDRSDAKRGISTASSGSDAPPTSRVKKNRLG</sequence>
<evidence type="ECO:0000313" key="2">
    <source>
        <dbReference type="Proteomes" id="UP000805193"/>
    </source>
</evidence>
<reference evidence="1 2" key="1">
    <citation type="journal article" date="2020" name="Cell">
        <title>Large-Scale Comparative Analyses of Tick Genomes Elucidate Their Genetic Diversity and Vector Capacities.</title>
        <authorList>
            <consortium name="Tick Genome and Microbiome Consortium (TIGMIC)"/>
            <person name="Jia N."/>
            <person name="Wang J."/>
            <person name="Shi W."/>
            <person name="Du L."/>
            <person name="Sun Y."/>
            <person name="Zhan W."/>
            <person name="Jiang J.F."/>
            <person name="Wang Q."/>
            <person name="Zhang B."/>
            <person name="Ji P."/>
            <person name="Bell-Sakyi L."/>
            <person name="Cui X.M."/>
            <person name="Yuan T.T."/>
            <person name="Jiang B.G."/>
            <person name="Yang W.F."/>
            <person name="Lam T.T."/>
            <person name="Chang Q.C."/>
            <person name="Ding S.J."/>
            <person name="Wang X.J."/>
            <person name="Zhu J.G."/>
            <person name="Ruan X.D."/>
            <person name="Zhao L."/>
            <person name="Wei J.T."/>
            <person name="Ye R.Z."/>
            <person name="Que T.C."/>
            <person name="Du C.H."/>
            <person name="Zhou Y.H."/>
            <person name="Cheng J.X."/>
            <person name="Dai P.F."/>
            <person name="Guo W.B."/>
            <person name="Han X.H."/>
            <person name="Huang E.J."/>
            <person name="Li L.F."/>
            <person name="Wei W."/>
            <person name="Gao Y.C."/>
            <person name="Liu J.Z."/>
            <person name="Shao H.Z."/>
            <person name="Wang X."/>
            <person name="Wang C.C."/>
            <person name="Yang T.C."/>
            <person name="Huo Q.B."/>
            <person name="Li W."/>
            <person name="Chen H.Y."/>
            <person name="Chen S.E."/>
            <person name="Zhou L.G."/>
            <person name="Ni X.B."/>
            <person name="Tian J.H."/>
            <person name="Sheng Y."/>
            <person name="Liu T."/>
            <person name="Pan Y.S."/>
            <person name="Xia L.Y."/>
            <person name="Li J."/>
            <person name="Zhao F."/>
            <person name="Cao W.C."/>
        </authorList>
    </citation>
    <scope>NUCLEOTIDE SEQUENCE [LARGE SCALE GENOMIC DNA]</scope>
    <source>
        <strain evidence="1">Iper-2018</strain>
    </source>
</reference>
<keyword evidence="2" id="KW-1185">Reference proteome</keyword>
<organism evidence="1 2">
    <name type="scientific">Ixodes persulcatus</name>
    <name type="common">Taiga tick</name>
    <dbReference type="NCBI Taxonomy" id="34615"/>
    <lineage>
        <taxon>Eukaryota</taxon>
        <taxon>Metazoa</taxon>
        <taxon>Ecdysozoa</taxon>
        <taxon>Arthropoda</taxon>
        <taxon>Chelicerata</taxon>
        <taxon>Arachnida</taxon>
        <taxon>Acari</taxon>
        <taxon>Parasitiformes</taxon>
        <taxon>Ixodida</taxon>
        <taxon>Ixodoidea</taxon>
        <taxon>Ixodidae</taxon>
        <taxon>Ixodinae</taxon>
        <taxon>Ixodes</taxon>
    </lineage>
</organism>
<dbReference type="Proteomes" id="UP000805193">
    <property type="component" value="Unassembled WGS sequence"/>
</dbReference>
<dbReference type="EMBL" id="JABSTQ010011457">
    <property type="protein sequence ID" value="KAG0411171.1"/>
    <property type="molecule type" value="Genomic_DNA"/>
</dbReference>
<name>A0AC60NVL1_IXOPE</name>